<evidence type="ECO:0000313" key="10">
    <source>
        <dbReference type="Proteomes" id="UP000557717"/>
    </source>
</evidence>
<evidence type="ECO:0000256" key="6">
    <source>
        <dbReference type="ARBA" id="ARBA00022801"/>
    </source>
</evidence>
<organism evidence="9 10">
    <name type="scientific">Haloferula luteola</name>
    <dbReference type="NCBI Taxonomy" id="595692"/>
    <lineage>
        <taxon>Bacteria</taxon>
        <taxon>Pseudomonadati</taxon>
        <taxon>Verrucomicrobiota</taxon>
        <taxon>Verrucomicrobiia</taxon>
        <taxon>Verrucomicrobiales</taxon>
        <taxon>Verrucomicrobiaceae</taxon>
        <taxon>Haloferula</taxon>
    </lineage>
</organism>
<dbReference type="Proteomes" id="UP000557717">
    <property type="component" value="Unassembled WGS sequence"/>
</dbReference>
<keyword evidence="10" id="KW-1185">Reference proteome</keyword>
<dbReference type="GO" id="GO:0050897">
    <property type="term" value="F:cobalt ion binding"/>
    <property type="evidence" value="ECO:0007669"/>
    <property type="project" value="InterPro"/>
</dbReference>
<dbReference type="InterPro" id="IPR017593">
    <property type="entry name" value="Allantoinase"/>
</dbReference>
<evidence type="ECO:0000256" key="1">
    <source>
        <dbReference type="ARBA" id="ARBA00001947"/>
    </source>
</evidence>
<name>A0A840V270_9BACT</name>
<protein>
    <submittedName>
        <fullName evidence="9">Allantoinase</fullName>
        <ecNumber evidence="9">3.5.2.5</ecNumber>
    </submittedName>
</protein>
<dbReference type="InterPro" id="IPR050138">
    <property type="entry name" value="DHOase/Allantoinase_Hydrolase"/>
</dbReference>
<dbReference type="InterPro" id="IPR032466">
    <property type="entry name" value="Metal_Hydrolase"/>
</dbReference>
<sequence>MYDLLVHALAPDGQPLSLAVEEGFVVDSGPSVSGSALEEMEAIHAVLLPAWIDSHVHFNEPGRQHWEGIATGSRALAAGGGCAFFDMPLNSSPPVTTRERLEEKRRLAESLSHLDFALWGGLTPDSIRHLPEMAAAGAIAFKAFMCDSGIDEFPAADAATLREGMRIAADLHLPVGVHAEIAQPRQLTGHDMAAWLESRPIDFELDAIQLALDLAHETGCALHIVHVTCPEGIDLVTTAKSAGIDVTVETCPHYLLLDTDDAQRIGAAAKCAPPLRSPATVAALWQRLLSGQIDTLGSDHSPSSPELKIGDDLFAIWGGIAGIQHGLPLLFQHAMDFAPAWSSRVASRFRLPHKGHLLPGFEADFVLVESNSEPISTDQLLTRHPLSPYLGFTPRYRIAETFLRGQRVAAQTRGRFLRPSHTEHGPMPLFP</sequence>
<evidence type="ECO:0000259" key="8">
    <source>
        <dbReference type="Pfam" id="PF01979"/>
    </source>
</evidence>
<gene>
    <name evidence="9" type="ORF">HNR46_001770</name>
</gene>
<dbReference type="Pfam" id="PF01979">
    <property type="entry name" value="Amidohydro_1"/>
    <property type="match status" value="1"/>
</dbReference>
<dbReference type="GO" id="GO:0006145">
    <property type="term" value="P:purine nucleobase catabolic process"/>
    <property type="evidence" value="ECO:0007669"/>
    <property type="project" value="TreeGrafter"/>
</dbReference>
<evidence type="ECO:0000256" key="7">
    <source>
        <dbReference type="ARBA" id="ARBA00022833"/>
    </source>
</evidence>
<dbReference type="NCBIfam" id="TIGR03178">
    <property type="entry name" value="allantoinase"/>
    <property type="match status" value="1"/>
</dbReference>
<dbReference type="AlphaFoldDB" id="A0A840V270"/>
<comment type="cofactor">
    <cofactor evidence="1">
        <name>Zn(2+)</name>
        <dbReference type="ChEBI" id="CHEBI:29105"/>
    </cofactor>
</comment>
<dbReference type="SUPFAM" id="SSF51556">
    <property type="entry name" value="Metallo-dependent hydrolases"/>
    <property type="match status" value="1"/>
</dbReference>
<evidence type="ECO:0000256" key="2">
    <source>
        <dbReference type="ARBA" id="ARBA00002368"/>
    </source>
</evidence>
<dbReference type="InterPro" id="IPR006680">
    <property type="entry name" value="Amidohydro-rel"/>
</dbReference>
<proteinExistence type="inferred from homology"/>
<dbReference type="SUPFAM" id="SSF51338">
    <property type="entry name" value="Composite domain of metallo-dependent hydrolases"/>
    <property type="match status" value="1"/>
</dbReference>
<keyword evidence="5" id="KW-0479">Metal-binding</keyword>
<keyword evidence="6 9" id="KW-0378">Hydrolase</keyword>
<dbReference type="GO" id="GO:0000256">
    <property type="term" value="P:allantoin catabolic process"/>
    <property type="evidence" value="ECO:0007669"/>
    <property type="project" value="InterPro"/>
</dbReference>
<dbReference type="Gene3D" id="3.20.20.140">
    <property type="entry name" value="Metal-dependent hydrolases"/>
    <property type="match status" value="1"/>
</dbReference>
<dbReference type="GO" id="GO:0005737">
    <property type="term" value="C:cytoplasm"/>
    <property type="evidence" value="ECO:0007669"/>
    <property type="project" value="TreeGrafter"/>
</dbReference>
<dbReference type="EC" id="3.5.2.5" evidence="9"/>
<comment type="caution">
    <text evidence="9">The sequence shown here is derived from an EMBL/GenBank/DDBJ whole genome shotgun (WGS) entry which is preliminary data.</text>
</comment>
<keyword evidence="7" id="KW-0862">Zinc</keyword>
<evidence type="ECO:0000256" key="5">
    <source>
        <dbReference type="ARBA" id="ARBA00022723"/>
    </source>
</evidence>
<dbReference type="PANTHER" id="PTHR43668">
    <property type="entry name" value="ALLANTOINASE"/>
    <property type="match status" value="1"/>
</dbReference>
<comment type="function">
    <text evidence="2">Catalyzes the reversible cyclization of carbamoyl aspartate to dihydroorotate.</text>
</comment>
<dbReference type="PROSITE" id="PS00482">
    <property type="entry name" value="DIHYDROOROTASE_1"/>
    <property type="match status" value="1"/>
</dbReference>
<evidence type="ECO:0000256" key="3">
    <source>
        <dbReference type="ARBA" id="ARBA00010286"/>
    </source>
</evidence>
<feature type="domain" description="Amidohydrolase-related" evidence="8">
    <location>
        <begin position="46"/>
        <end position="408"/>
    </location>
</feature>
<evidence type="ECO:0000256" key="4">
    <source>
        <dbReference type="ARBA" id="ARBA00011881"/>
    </source>
</evidence>
<accession>A0A840V270</accession>
<dbReference type="GO" id="GO:0004038">
    <property type="term" value="F:allantoinase activity"/>
    <property type="evidence" value="ECO:0007669"/>
    <property type="project" value="UniProtKB-EC"/>
</dbReference>
<comment type="similarity">
    <text evidence="3">Belongs to the metallo-dependent hydrolases superfamily. DHOase family. Class I DHOase subfamily.</text>
</comment>
<reference evidence="9 10" key="1">
    <citation type="submission" date="2020-08" db="EMBL/GenBank/DDBJ databases">
        <title>Genomic Encyclopedia of Type Strains, Phase IV (KMG-IV): sequencing the most valuable type-strain genomes for metagenomic binning, comparative biology and taxonomic classification.</title>
        <authorList>
            <person name="Goeker M."/>
        </authorList>
    </citation>
    <scope>NUCLEOTIDE SEQUENCE [LARGE SCALE GENOMIC DNA]</scope>
    <source>
        <strain evidence="9 10">YC6886</strain>
    </source>
</reference>
<dbReference type="PANTHER" id="PTHR43668:SF4">
    <property type="entry name" value="ALLANTOINASE"/>
    <property type="match status" value="1"/>
</dbReference>
<evidence type="ECO:0000313" key="9">
    <source>
        <dbReference type="EMBL" id="MBB5351533.1"/>
    </source>
</evidence>
<dbReference type="InterPro" id="IPR011059">
    <property type="entry name" value="Metal-dep_hydrolase_composite"/>
</dbReference>
<dbReference type="GO" id="GO:0008270">
    <property type="term" value="F:zinc ion binding"/>
    <property type="evidence" value="ECO:0007669"/>
    <property type="project" value="InterPro"/>
</dbReference>
<dbReference type="RefSeq" id="WP_184017784.1">
    <property type="nucleotide sequence ID" value="NZ_JACHFD010000007.1"/>
</dbReference>
<dbReference type="EMBL" id="JACHFD010000007">
    <property type="protein sequence ID" value="MBB5351533.1"/>
    <property type="molecule type" value="Genomic_DNA"/>
</dbReference>
<comment type="subunit">
    <text evidence="4">Homotetramer.</text>
</comment>
<dbReference type="InterPro" id="IPR002195">
    <property type="entry name" value="Dihydroorotase_CS"/>
</dbReference>